<dbReference type="AlphaFoldDB" id="A0A0A9BT26"/>
<sequence>MMVLLAYGNCCVTCVIILCHKSNVVSGLINAYLCFIYFELLTHDFPFLRCHYIGYVLQLSQIFCLCNLIVPVIDFTELAWCKICVGNSFQHSRPLICHMSWYLTLIYPSNIN</sequence>
<reference evidence="1" key="1">
    <citation type="submission" date="2014-09" db="EMBL/GenBank/DDBJ databases">
        <authorList>
            <person name="Magalhaes I.L.F."/>
            <person name="Oliveira U."/>
            <person name="Santos F.R."/>
            <person name="Vidigal T.H.D.A."/>
            <person name="Brescovit A.D."/>
            <person name="Santos A.J."/>
        </authorList>
    </citation>
    <scope>NUCLEOTIDE SEQUENCE</scope>
    <source>
        <tissue evidence="1">Shoot tissue taken approximately 20 cm above the soil surface</tissue>
    </source>
</reference>
<evidence type="ECO:0000313" key="1">
    <source>
        <dbReference type="EMBL" id="JAD65358.1"/>
    </source>
</evidence>
<name>A0A0A9BT26_ARUDO</name>
<protein>
    <submittedName>
        <fullName evidence="1">Uncharacterized protein</fullName>
    </submittedName>
</protein>
<dbReference type="EMBL" id="GBRH01232537">
    <property type="protein sequence ID" value="JAD65358.1"/>
    <property type="molecule type" value="Transcribed_RNA"/>
</dbReference>
<reference evidence="1" key="2">
    <citation type="journal article" date="2015" name="Data Brief">
        <title>Shoot transcriptome of the giant reed, Arundo donax.</title>
        <authorList>
            <person name="Barrero R.A."/>
            <person name="Guerrero F.D."/>
            <person name="Moolhuijzen P."/>
            <person name="Goolsby J.A."/>
            <person name="Tidwell J."/>
            <person name="Bellgard S.E."/>
            <person name="Bellgard M.I."/>
        </authorList>
    </citation>
    <scope>NUCLEOTIDE SEQUENCE</scope>
    <source>
        <tissue evidence="1">Shoot tissue taken approximately 20 cm above the soil surface</tissue>
    </source>
</reference>
<organism evidence="1">
    <name type="scientific">Arundo donax</name>
    <name type="common">Giant reed</name>
    <name type="synonym">Donax arundinaceus</name>
    <dbReference type="NCBI Taxonomy" id="35708"/>
    <lineage>
        <taxon>Eukaryota</taxon>
        <taxon>Viridiplantae</taxon>
        <taxon>Streptophyta</taxon>
        <taxon>Embryophyta</taxon>
        <taxon>Tracheophyta</taxon>
        <taxon>Spermatophyta</taxon>
        <taxon>Magnoliopsida</taxon>
        <taxon>Liliopsida</taxon>
        <taxon>Poales</taxon>
        <taxon>Poaceae</taxon>
        <taxon>PACMAD clade</taxon>
        <taxon>Arundinoideae</taxon>
        <taxon>Arundineae</taxon>
        <taxon>Arundo</taxon>
    </lineage>
</organism>
<accession>A0A0A9BT26</accession>
<proteinExistence type="predicted"/>